<feature type="region of interest" description="Disordered" evidence="1">
    <location>
        <begin position="57"/>
        <end position="78"/>
    </location>
</feature>
<dbReference type="GeneID" id="81591031"/>
<reference evidence="2" key="1">
    <citation type="journal article" date="2023" name="IMA Fungus">
        <title>Comparative genomic study of the Penicillium genus elucidates a diverse pangenome and 15 lateral gene transfer events.</title>
        <authorList>
            <person name="Petersen C."/>
            <person name="Sorensen T."/>
            <person name="Nielsen M.R."/>
            <person name="Sondergaard T.E."/>
            <person name="Sorensen J.L."/>
            <person name="Fitzpatrick D.A."/>
            <person name="Frisvad J.C."/>
            <person name="Nielsen K.L."/>
        </authorList>
    </citation>
    <scope>NUCLEOTIDE SEQUENCE</scope>
    <source>
        <strain evidence="2">IBT 12815</strain>
    </source>
</reference>
<proteinExistence type="predicted"/>
<dbReference type="RefSeq" id="XP_056749457.1">
    <property type="nucleotide sequence ID" value="XM_056900789.1"/>
</dbReference>
<evidence type="ECO:0000313" key="2">
    <source>
        <dbReference type="EMBL" id="KAJ5592831.1"/>
    </source>
</evidence>
<gene>
    <name evidence="2" type="ORF">N7537_009735</name>
</gene>
<dbReference type="AlphaFoldDB" id="A0AAD6GV19"/>
<protein>
    <submittedName>
        <fullName evidence="2">Uncharacterized protein</fullName>
    </submittedName>
</protein>
<organism evidence="2 3">
    <name type="scientific">Penicillium hordei</name>
    <dbReference type="NCBI Taxonomy" id="40994"/>
    <lineage>
        <taxon>Eukaryota</taxon>
        <taxon>Fungi</taxon>
        <taxon>Dikarya</taxon>
        <taxon>Ascomycota</taxon>
        <taxon>Pezizomycotina</taxon>
        <taxon>Eurotiomycetes</taxon>
        <taxon>Eurotiomycetidae</taxon>
        <taxon>Eurotiales</taxon>
        <taxon>Aspergillaceae</taxon>
        <taxon>Penicillium</taxon>
    </lineage>
</organism>
<keyword evidence="3" id="KW-1185">Reference proteome</keyword>
<reference evidence="2" key="2">
    <citation type="submission" date="2023-01" db="EMBL/GenBank/DDBJ databases">
        <authorList>
            <person name="Petersen C."/>
        </authorList>
    </citation>
    <scope>NUCLEOTIDE SEQUENCE</scope>
    <source>
        <strain evidence="2">IBT 12815</strain>
    </source>
</reference>
<evidence type="ECO:0000256" key="1">
    <source>
        <dbReference type="SAM" id="MobiDB-lite"/>
    </source>
</evidence>
<dbReference type="Proteomes" id="UP001213799">
    <property type="component" value="Unassembled WGS sequence"/>
</dbReference>
<sequence length="226" mass="25365">MAGKGEFDSEGAQPASQSKAARFNAHVLKKLQAAVIKDPEINLAEQFPLEYPQRLTEMRNPIESSPKKTKYNPPEADEDIRRSLCPSDPVEIVFPLSDAVAKLIEPVSQTAEGLPVGLSQRLFEVLKSSEILWKAPFARQKVIFKCSAEIVVKAIRNMECFTKYTALQYLDRYKSNIPVPKPLDLDVRRLGQSGIHSTLIENTPLAANSIRYWQICEPFLLQKGVL</sequence>
<name>A0AAD6GV19_9EURO</name>
<accession>A0AAD6GV19</accession>
<comment type="caution">
    <text evidence="2">The sequence shown here is derived from an EMBL/GenBank/DDBJ whole genome shotgun (WGS) entry which is preliminary data.</text>
</comment>
<evidence type="ECO:0000313" key="3">
    <source>
        <dbReference type="Proteomes" id="UP001213799"/>
    </source>
</evidence>
<dbReference type="EMBL" id="JAQJAE010000005">
    <property type="protein sequence ID" value="KAJ5592831.1"/>
    <property type="molecule type" value="Genomic_DNA"/>
</dbReference>